<protein>
    <submittedName>
        <fullName evidence="2">Asp23/Gls24 family envelope stress response protein</fullName>
    </submittedName>
</protein>
<dbReference type="Pfam" id="PF03780">
    <property type="entry name" value="Asp23"/>
    <property type="match status" value="1"/>
</dbReference>
<proteinExistence type="inferred from homology"/>
<dbReference type="AlphaFoldDB" id="A0A6I0FAH7"/>
<keyword evidence="3" id="KW-1185">Reference proteome</keyword>
<dbReference type="EMBL" id="WBZC01000010">
    <property type="protein sequence ID" value="KAB3537382.1"/>
    <property type="molecule type" value="Genomic_DNA"/>
</dbReference>
<sequence>MEAVQRLDNGEIKIADEVIATIAGLAATDIKGVAGMSGDIVGDIAEILGKRNLSKGVKVDIDEKGAKIDLYLIVEYGTRIPDVAWQTQDKVKASIQNMTNLNVLEVNIHIQGVRFPKEKEEEKKPQNTQNTK</sequence>
<name>A0A6I0FAH7_9FIRM</name>
<comment type="caution">
    <text evidence="2">The sequence shown here is derived from an EMBL/GenBank/DDBJ whole genome shotgun (WGS) entry which is preliminary data.</text>
</comment>
<evidence type="ECO:0000256" key="1">
    <source>
        <dbReference type="ARBA" id="ARBA00005721"/>
    </source>
</evidence>
<dbReference type="OrthoDB" id="9793465at2"/>
<dbReference type="Proteomes" id="UP000432715">
    <property type="component" value="Unassembled WGS sequence"/>
</dbReference>
<organism evidence="2 3">
    <name type="scientific">Alkaliphilus pronyensis</name>
    <dbReference type="NCBI Taxonomy" id="1482732"/>
    <lineage>
        <taxon>Bacteria</taxon>
        <taxon>Bacillati</taxon>
        <taxon>Bacillota</taxon>
        <taxon>Clostridia</taxon>
        <taxon>Peptostreptococcales</taxon>
        <taxon>Natronincolaceae</taxon>
        <taxon>Alkaliphilus</taxon>
    </lineage>
</organism>
<dbReference type="RefSeq" id="WP_151860214.1">
    <property type="nucleotide sequence ID" value="NZ_WBZC01000010.1"/>
</dbReference>
<evidence type="ECO:0000313" key="3">
    <source>
        <dbReference type="Proteomes" id="UP000432715"/>
    </source>
</evidence>
<gene>
    <name evidence="2" type="ORF">F8154_03575</name>
</gene>
<dbReference type="PANTHER" id="PTHR34297">
    <property type="entry name" value="HYPOTHETICAL CYTOSOLIC PROTEIN-RELATED"/>
    <property type="match status" value="1"/>
</dbReference>
<comment type="similarity">
    <text evidence="1">Belongs to the asp23 family.</text>
</comment>
<evidence type="ECO:0000313" key="2">
    <source>
        <dbReference type="EMBL" id="KAB3537382.1"/>
    </source>
</evidence>
<accession>A0A6I0FAH7</accession>
<reference evidence="2 3" key="1">
    <citation type="submission" date="2019-10" db="EMBL/GenBank/DDBJ databases">
        <title>Alkaliphilus serpentinus sp. nov. and Alkaliphilus pronyensis sp. nov., two novel anaerobic alkaliphilic species isolated from the serpentinized-hosted hydrothermal field of the Prony Bay (New Caledonia).</title>
        <authorList>
            <person name="Postec A."/>
        </authorList>
    </citation>
    <scope>NUCLEOTIDE SEQUENCE [LARGE SCALE GENOMIC DNA]</scope>
    <source>
        <strain evidence="2 3">LacV</strain>
    </source>
</reference>
<dbReference type="InterPro" id="IPR005531">
    <property type="entry name" value="Asp23"/>
</dbReference>